<dbReference type="PANTHER" id="PTHR48187:SF2">
    <property type="entry name" value="LD21810P"/>
    <property type="match status" value="1"/>
</dbReference>
<name>A0ABR3YS43_9PEZI</name>
<proteinExistence type="predicted"/>
<dbReference type="InterPro" id="IPR027417">
    <property type="entry name" value="P-loop_NTPase"/>
</dbReference>
<dbReference type="SUPFAM" id="SSF53474">
    <property type="entry name" value="alpha/beta-Hydrolases"/>
    <property type="match status" value="1"/>
</dbReference>
<dbReference type="SUPFAM" id="SSF52540">
    <property type="entry name" value="P-loop containing nucleoside triphosphate hydrolases"/>
    <property type="match status" value="1"/>
</dbReference>
<gene>
    <name evidence="1" type="ORF">Sste5346_007804</name>
</gene>
<dbReference type="PANTHER" id="PTHR48187">
    <property type="entry name" value="LD21810P"/>
    <property type="match status" value="1"/>
</dbReference>
<evidence type="ECO:0000313" key="1">
    <source>
        <dbReference type="EMBL" id="KAL1891171.1"/>
    </source>
</evidence>
<evidence type="ECO:0000313" key="2">
    <source>
        <dbReference type="Proteomes" id="UP001583186"/>
    </source>
</evidence>
<accession>A0ABR3YS43</accession>
<reference evidence="1 2" key="1">
    <citation type="journal article" date="2024" name="IMA Fungus">
        <title>IMA Genome - F19 : A genome assembly and annotation guide to empower mycologists, including annotated draft genome sequences of Ceratocystis pirilliformis, Diaporthe australafricana, Fusarium ophioides, Paecilomyces lecythidis, and Sporothrix stenoceras.</title>
        <authorList>
            <person name="Aylward J."/>
            <person name="Wilson A.M."/>
            <person name="Visagie C.M."/>
            <person name="Spraker J."/>
            <person name="Barnes I."/>
            <person name="Buitendag C."/>
            <person name="Ceriani C."/>
            <person name="Del Mar Angel L."/>
            <person name="du Plessis D."/>
            <person name="Fuchs T."/>
            <person name="Gasser K."/>
            <person name="Kramer D."/>
            <person name="Li W."/>
            <person name="Munsamy K."/>
            <person name="Piso A."/>
            <person name="Price J.L."/>
            <person name="Sonnekus B."/>
            <person name="Thomas C."/>
            <person name="van der Nest A."/>
            <person name="van Dijk A."/>
            <person name="van Heerden A."/>
            <person name="van Vuuren N."/>
            <person name="Yilmaz N."/>
            <person name="Duong T.A."/>
            <person name="van der Merwe N.A."/>
            <person name="Wingfield M.J."/>
            <person name="Wingfield B.D."/>
        </authorList>
    </citation>
    <scope>NUCLEOTIDE SEQUENCE [LARGE SCALE GENOMIC DNA]</scope>
    <source>
        <strain evidence="1 2">CMW 5346</strain>
    </source>
</reference>
<protein>
    <recommendedName>
        <fullName evidence="3">DUF676 domain-containing protein</fullName>
    </recommendedName>
</protein>
<comment type="caution">
    <text evidence="1">The sequence shown here is derived from an EMBL/GenBank/DDBJ whole genome shotgun (WGS) entry which is preliminary data.</text>
</comment>
<dbReference type="InterPro" id="IPR029058">
    <property type="entry name" value="AB_hydrolase_fold"/>
</dbReference>
<organism evidence="1 2">
    <name type="scientific">Sporothrix stenoceras</name>
    <dbReference type="NCBI Taxonomy" id="5173"/>
    <lineage>
        <taxon>Eukaryota</taxon>
        <taxon>Fungi</taxon>
        <taxon>Dikarya</taxon>
        <taxon>Ascomycota</taxon>
        <taxon>Pezizomycotina</taxon>
        <taxon>Sordariomycetes</taxon>
        <taxon>Sordariomycetidae</taxon>
        <taxon>Ophiostomatales</taxon>
        <taxon>Ophiostomataceae</taxon>
        <taxon>Sporothrix</taxon>
    </lineage>
</organism>
<keyword evidence="2" id="KW-1185">Reference proteome</keyword>
<dbReference type="Gene3D" id="3.40.50.1820">
    <property type="entry name" value="alpha/beta hydrolase"/>
    <property type="match status" value="1"/>
</dbReference>
<dbReference type="EMBL" id="JAWCUI010000055">
    <property type="protein sequence ID" value="KAL1891171.1"/>
    <property type="molecule type" value="Genomic_DNA"/>
</dbReference>
<sequence>MYSFCLVNLDVTRFEVTAVFTHPDAQVDIVLVHGLNGQPKRTWTAKNGLYWPAELLPETLKDCPANILVYGYNADVYNRGTNANPSDNFIYQHAMTLVSHLTAFRRTKGTSDNPIIWIAHSLGGILVKRALLYSNDLRDADHEASRSIYVSTYGIIFLGTPHTGSGLAFWGRVLQGMVTAVPKKFFESEPILIKTLKKNNERLQEINNHFLDIYQRFKIQMVHENHKTDLKGTKAFVVDVDSASPQLPGVTYYGIEADHSNMCKFDGPSAPGYRTMVTSIKEWVKEAPPVIEVRWTVEQEDRVARARREIEERRLTATIRTRSKSNAGGIYWVRAKSISEMEQFFWTIAKNEALKHVVEKALLDVPGASSDSQKELRDPHNVVNIIRAWFGSFDRWLLVFDGIIFNTPGIERFIPDAKNTSIIYTSIQSNVSGRYEFDNPQIMKLDMLSPEDARDLLLTEMERKKPWRQDDRTQALEIVKRMGCLPLMVHAAARHIKATREPLSKYLRTIQNRIRASDLPAYHNVWDELKSRGAFPALNLMNLHTDWYRIR</sequence>
<dbReference type="Proteomes" id="UP001583186">
    <property type="component" value="Unassembled WGS sequence"/>
</dbReference>
<evidence type="ECO:0008006" key="3">
    <source>
        <dbReference type="Google" id="ProtNLM"/>
    </source>
</evidence>